<evidence type="ECO:0000313" key="5">
    <source>
        <dbReference type="Proteomes" id="UP000503313"/>
    </source>
</evidence>
<feature type="chain" id="PRO_5042100021" evidence="2">
    <location>
        <begin position="22"/>
        <end position="175"/>
    </location>
</feature>
<accession>A0AAE7BDP7</accession>
<dbReference type="KEGG" id="adz:ADFLV_1598"/>
<name>A0AAE7BDP7_9BACT</name>
<keyword evidence="1 2" id="KW-0732">Signal</keyword>
<protein>
    <submittedName>
        <fullName evidence="4">Porin family protein</fullName>
    </submittedName>
</protein>
<evidence type="ECO:0000259" key="3">
    <source>
        <dbReference type="Pfam" id="PF13505"/>
    </source>
</evidence>
<dbReference type="Pfam" id="PF13505">
    <property type="entry name" value="OMP_b-brl"/>
    <property type="match status" value="1"/>
</dbReference>
<dbReference type="Gene3D" id="2.40.160.20">
    <property type="match status" value="1"/>
</dbReference>
<sequence length="175" mass="18893">MKKLALVAFSVSTLLLSNVSAKETLTDIHLVGISSTAANIDSKEIGIGYGVSLYLDNSIFWGVSFDFSGGKLDNSEIKIDNKSTNKNDNIYTAGADFKLGYALFDNKLALYGIGSGIYQSIGGIDGAGLGYGAGVDYRITNNIALNLEYKTYSMTSNYGDYDYDRVSSGIKYNFK</sequence>
<dbReference type="Proteomes" id="UP000503313">
    <property type="component" value="Chromosome"/>
</dbReference>
<proteinExistence type="predicted"/>
<dbReference type="InterPro" id="IPR011250">
    <property type="entry name" value="OMP/PagP_B-barrel"/>
</dbReference>
<evidence type="ECO:0000256" key="1">
    <source>
        <dbReference type="ARBA" id="ARBA00022729"/>
    </source>
</evidence>
<evidence type="ECO:0000256" key="2">
    <source>
        <dbReference type="SAM" id="SignalP"/>
    </source>
</evidence>
<organism evidence="4 5">
    <name type="scientific">Arcobacter defluvii</name>
    <dbReference type="NCBI Taxonomy" id="873191"/>
    <lineage>
        <taxon>Bacteria</taxon>
        <taxon>Pseudomonadati</taxon>
        <taxon>Campylobacterota</taxon>
        <taxon>Epsilonproteobacteria</taxon>
        <taxon>Campylobacterales</taxon>
        <taxon>Arcobacteraceae</taxon>
        <taxon>Arcobacter</taxon>
    </lineage>
</organism>
<reference evidence="4 5" key="1">
    <citation type="submission" date="2020-05" db="EMBL/GenBank/DDBJ databases">
        <title>Complete genome sequencing of Campylobacter and Arcobacter type strains.</title>
        <authorList>
            <person name="Miller W.G."/>
            <person name="Yee E."/>
        </authorList>
    </citation>
    <scope>NUCLEOTIDE SEQUENCE [LARGE SCALE GENOMIC DNA]</scope>
    <source>
        <strain evidence="4 5">LMG 25694</strain>
    </source>
</reference>
<dbReference type="InterPro" id="IPR027385">
    <property type="entry name" value="Beta-barrel_OMP"/>
</dbReference>
<dbReference type="RefSeq" id="WP_129010752.1">
    <property type="nucleotide sequence ID" value="NZ_CP053835.1"/>
</dbReference>
<dbReference type="SUPFAM" id="SSF56925">
    <property type="entry name" value="OMPA-like"/>
    <property type="match status" value="1"/>
</dbReference>
<keyword evidence="5" id="KW-1185">Reference proteome</keyword>
<feature type="domain" description="Outer membrane protein beta-barrel" evidence="3">
    <location>
        <begin position="31"/>
        <end position="174"/>
    </location>
</feature>
<dbReference type="EMBL" id="CP053835">
    <property type="protein sequence ID" value="QKF77620.1"/>
    <property type="molecule type" value="Genomic_DNA"/>
</dbReference>
<dbReference type="AlphaFoldDB" id="A0AAE7BDP7"/>
<gene>
    <name evidence="4" type="ORF">ADFLV_1598</name>
</gene>
<evidence type="ECO:0000313" key="4">
    <source>
        <dbReference type="EMBL" id="QKF77620.1"/>
    </source>
</evidence>
<feature type="signal peptide" evidence="2">
    <location>
        <begin position="1"/>
        <end position="21"/>
    </location>
</feature>